<reference evidence="1 2" key="1">
    <citation type="journal article" date="2024" name="G3 (Bethesda)">
        <title>Genome assembly of Hibiscus sabdariffa L. provides insights into metabolisms of medicinal natural products.</title>
        <authorList>
            <person name="Kim T."/>
        </authorList>
    </citation>
    <scope>NUCLEOTIDE SEQUENCE [LARGE SCALE GENOMIC DNA]</scope>
    <source>
        <strain evidence="1">TK-2024</strain>
        <tissue evidence="1">Old leaves</tissue>
    </source>
</reference>
<sequence>MDRSLISSPALGSASGLISTWDPEFLNVYNKIINRRFITLVGTIRDGNQSFGFINIYGSSSDSEKTNFFAELSEVIGRFKIPLVVGGDFNAYLCSKEKRGCHVTPSPCDFLWSFSRK</sequence>
<gene>
    <name evidence="1" type="ORF">V6N12_013592</name>
</gene>
<evidence type="ECO:0000313" key="2">
    <source>
        <dbReference type="Proteomes" id="UP001472677"/>
    </source>
</evidence>
<comment type="caution">
    <text evidence="1">The sequence shown here is derived from an EMBL/GenBank/DDBJ whole genome shotgun (WGS) entry which is preliminary data.</text>
</comment>
<accession>A0ABR2C9V3</accession>
<proteinExistence type="predicted"/>
<organism evidence="1 2">
    <name type="scientific">Hibiscus sabdariffa</name>
    <name type="common">roselle</name>
    <dbReference type="NCBI Taxonomy" id="183260"/>
    <lineage>
        <taxon>Eukaryota</taxon>
        <taxon>Viridiplantae</taxon>
        <taxon>Streptophyta</taxon>
        <taxon>Embryophyta</taxon>
        <taxon>Tracheophyta</taxon>
        <taxon>Spermatophyta</taxon>
        <taxon>Magnoliopsida</taxon>
        <taxon>eudicotyledons</taxon>
        <taxon>Gunneridae</taxon>
        <taxon>Pentapetalae</taxon>
        <taxon>rosids</taxon>
        <taxon>malvids</taxon>
        <taxon>Malvales</taxon>
        <taxon>Malvaceae</taxon>
        <taxon>Malvoideae</taxon>
        <taxon>Hibiscus</taxon>
    </lineage>
</organism>
<protein>
    <recommendedName>
        <fullName evidence="3">Endonuclease/exonuclease/phosphatase domain-containing protein</fullName>
    </recommendedName>
</protein>
<evidence type="ECO:0008006" key="3">
    <source>
        <dbReference type="Google" id="ProtNLM"/>
    </source>
</evidence>
<dbReference type="EMBL" id="JBBPBM010000060">
    <property type="protein sequence ID" value="KAK8516185.1"/>
    <property type="molecule type" value="Genomic_DNA"/>
</dbReference>
<dbReference type="SUPFAM" id="SSF56219">
    <property type="entry name" value="DNase I-like"/>
    <property type="match status" value="1"/>
</dbReference>
<keyword evidence="2" id="KW-1185">Reference proteome</keyword>
<dbReference type="InterPro" id="IPR036691">
    <property type="entry name" value="Endo/exonu/phosph_ase_sf"/>
</dbReference>
<dbReference type="Proteomes" id="UP001472677">
    <property type="component" value="Unassembled WGS sequence"/>
</dbReference>
<evidence type="ECO:0000313" key="1">
    <source>
        <dbReference type="EMBL" id="KAK8516185.1"/>
    </source>
</evidence>
<dbReference type="Gene3D" id="3.60.10.10">
    <property type="entry name" value="Endonuclease/exonuclease/phosphatase"/>
    <property type="match status" value="1"/>
</dbReference>
<name>A0ABR2C9V3_9ROSI</name>